<dbReference type="RefSeq" id="WP_168961350.1">
    <property type="nucleotide sequence ID" value="NZ_JABAEW010000002.1"/>
</dbReference>
<evidence type="ECO:0000313" key="2">
    <source>
        <dbReference type="Proteomes" id="UP000576225"/>
    </source>
</evidence>
<name>A0A848AST4_9BACT</name>
<sequence>MNRNKFKVELGKPGFNPPMFCDYRYPAGVLPKDCPYSIYCIVPVGTNRSKLEGHNHFHNCIPVKFNRLNRFFVKKVI</sequence>
<accession>A0A848AST4</accession>
<evidence type="ECO:0000313" key="1">
    <source>
        <dbReference type="EMBL" id="NMD85293.1"/>
    </source>
</evidence>
<organism evidence="1 2">
    <name type="scientific">Victivallis vadensis</name>
    <dbReference type="NCBI Taxonomy" id="172901"/>
    <lineage>
        <taxon>Bacteria</taxon>
        <taxon>Pseudomonadati</taxon>
        <taxon>Lentisphaerota</taxon>
        <taxon>Lentisphaeria</taxon>
        <taxon>Victivallales</taxon>
        <taxon>Victivallaceae</taxon>
        <taxon>Victivallis</taxon>
    </lineage>
</organism>
<proteinExistence type="predicted"/>
<dbReference type="Proteomes" id="UP000576225">
    <property type="component" value="Unassembled WGS sequence"/>
</dbReference>
<dbReference type="EMBL" id="JABAEW010000002">
    <property type="protein sequence ID" value="NMD85293.1"/>
    <property type="molecule type" value="Genomic_DNA"/>
</dbReference>
<gene>
    <name evidence="1" type="ORF">HF882_01710</name>
</gene>
<comment type="caution">
    <text evidence="1">The sequence shown here is derived from an EMBL/GenBank/DDBJ whole genome shotgun (WGS) entry which is preliminary data.</text>
</comment>
<protein>
    <submittedName>
        <fullName evidence="1">Uncharacterized protein</fullName>
    </submittedName>
</protein>
<reference evidence="1 2" key="1">
    <citation type="submission" date="2020-04" db="EMBL/GenBank/DDBJ databases">
        <authorList>
            <person name="Hitch T.C.A."/>
            <person name="Wylensek D."/>
            <person name="Clavel T."/>
        </authorList>
    </citation>
    <scope>NUCLEOTIDE SEQUENCE [LARGE SCALE GENOMIC DNA]</scope>
    <source>
        <strain evidence="1 2">COR2-253-APC-1A</strain>
    </source>
</reference>
<dbReference type="AlphaFoldDB" id="A0A848AST4"/>